<proteinExistence type="predicted"/>
<gene>
    <name evidence="1" type="ORF">S01H1_49502</name>
</gene>
<name>X0WHW4_9ZZZZ</name>
<evidence type="ECO:0000313" key="1">
    <source>
        <dbReference type="EMBL" id="GAG22797.1"/>
    </source>
</evidence>
<dbReference type="AlphaFoldDB" id="X0WHW4"/>
<sequence length="132" mass="14592">MNHNDIANAISDAMTEYLHLDGDLFRHDKQLPGTVLGDYARRIRKANKALSRLRDTIQCTPDNAPVTTSSDIRRLASAAEQITAQTVFGDLTSASESCQELETLLDTATATNYPLANDVVAYIRAQLVWIKQ</sequence>
<protein>
    <submittedName>
        <fullName evidence="1">Uncharacterized protein</fullName>
    </submittedName>
</protein>
<feature type="non-terminal residue" evidence="1">
    <location>
        <position position="132"/>
    </location>
</feature>
<reference evidence="1" key="1">
    <citation type="journal article" date="2014" name="Front. Microbiol.">
        <title>High frequency of phylogenetically diverse reductive dehalogenase-homologous genes in deep subseafloor sedimentary metagenomes.</title>
        <authorList>
            <person name="Kawai M."/>
            <person name="Futagami T."/>
            <person name="Toyoda A."/>
            <person name="Takaki Y."/>
            <person name="Nishi S."/>
            <person name="Hori S."/>
            <person name="Arai W."/>
            <person name="Tsubouchi T."/>
            <person name="Morono Y."/>
            <person name="Uchiyama I."/>
            <person name="Ito T."/>
            <person name="Fujiyama A."/>
            <person name="Inagaki F."/>
            <person name="Takami H."/>
        </authorList>
    </citation>
    <scope>NUCLEOTIDE SEQUENCE</scope>
    <source>
        <strain evidence="1">Expedition CK06-06</strain>
    </source>
</reference>
<dbReference type="EMBL" id="BARS01031851">
    <property type="protein sequence ID" value="GAG22797.1"/>
    <property type="molecule type" value="Genomic_DNA"/>
</dbReference>
<organism evidence="1">
    <name type="scientific">marine sediment metagenome</name>
    <dbReference type="NCBI Taxonomy" id="412755"/>
    <lineage>
        <taxon>unclassified sequences</taxon>
        <taxon>metagenomes</taxon>
        <taxon>ecological metagenomes</taxon>
    </lineage>
</organism>
<comment type="caution">
    <text evidence="1">The sequence shown here is derived from an EMBL/GenBank/DDBJ whole genome shotgun (WGS) entry which is preliminary data.</text>
</comment>
<accession>X0WHW4</accession>